<organism evidence="2 3">
    <name type="scientific">Microbacter margulisiae</name>
    <dbReference type="NCBI Taxonomy" id="1350067"/>
    <lineage>
        <taxon>Bacteria</taxon>
        <taxon>Pseudomonadati</taxon>
        <taxon>Bacteroidota</taxon>
        <taxon>Bacteroidia</taxon>
        <taxon>Bacteroidales</taxon>
        <taxon>Porphyromonadaceae</taxon>
        <taxon>Microbacter</taxon>
    </lineage>
</organism>
<keyword evidence="2" id="KW-0238">DNA-binding</keyword>
<dbReference type="RefSeq" id="WP_183414152.1">
    <property type="nucleotide sequence ID" value="NZ_JACHYB010000002.1"/>
</dbReference>
<protein>
    <submittedName>
        <fullName evidence="2">DNA-binding transcriptional ArsR family regulator</fullName>
    </submittedName>
</protein>
<reference evidence="2 3" key="1">
    <citation type="submission" date="2020-08" db="EMBL/GenBank/DDBJ databases">
        <title>Genomic Encyclopedia of Type Strains, Phase IV (KMG-IV): sequencing the most valuable type-strain genomes for metagenomic binning, comparative biology and taxonomic classification.</title>
        <authorList>
            <person name="Goeker M."/>
        </authorList>
    </citation>
    <scope>NUCLEOTIDE SEQUENCE [LARGE SCALE GENOMIC DNA]</scope>
    <source>
        <strain evidence="2 3">DSM 27471</strain>
    </source>
</reference>
<evidence type="ECO:0000313" key="3">
    <source>
        <dbReference type="Proteomes" id="UP000544222"/>
    </source>
</evidence>
<dbReference type="InterPro" id="IPR027417">
    <property type="entry name" value="P-loop_NTPase"/>
</dbReference>
<accession>A0A7W5H333</accession>
<dbReference type="AlphaFoldDB" id="A0A7W5H333"/>
<keyword evidence="3" id="KW-1185">Reference proteome</keyword>
<dbReference type="Gene3D" id="3.40.50.300">
    <property type="entry name" value="P-loop containing nucleotide triphosphate hydrolases"/>
    <property type="match status" value="1"/>
</dbReference>
<sequence>MTTNKPYNPFLIAGYHSPDYFCDRETETAKIISALDNDRNISLMSPRRYGKTGLIRHVFYQLTEKESNIVCIYIDIYATQNLNDFVKLFAENVLGKVDDNLEKAMKRFAAFFKSFRPVLSYDSLSGQPELSVKIETETAHNSLQEVFSYLQQSGKRCYIAVDEFQQVAEYPEKGTEALLRSYIQFSTNVKFIFSGSRQHLMSEIFLSAKRPFYQSTQLMTLDVVTRERYYQFASFHFQKAGFTLSEACFDTVYTLFEGHTWYVQAVLNRLYEYRTNIDEQELVYYALHELLEENTYSYQELLNAYSSVQVNLLKAVAKEKIVTQINAGQFISKYGLKNVSSITRALNKLLEKELIYKSERGYMVYDRFLGIWLSKL</sequence>
<comment type="caution">
    <text evidence="2">The sequence shown here is derived from an EMBL/GenBank/DDBJ whole genome shotgun (WGS) entry which is preliminary data.</text>
</comment>
<dbReference type="Pfam" id="PF01637">
    <property type="entry name" value="ATPase_2"/>
    <property type="match status" value="1"/>
</dbReference>
<dbReference type="EMBL" id="JACHYB010000002">
    <property type="protein sequence ID" value="MBB3188405.1"/>
    <property type="molecule type" value="Genomic_DNA"/>
</dbReference>
<gene>
    <name evidence="2" type="ORF">FHX64_002603</name>
</gene>
<name>A0A7W5H333_9PORP</name>
<feature type="domain" description="ATPase" evidence="1">
    <location>
        <begin position="21"/>
        <end position="264"/>
    </location>
</feature>
<evidence type="ECO:0000313" key="2">
    <source>
        <dbReference type="EMBL" id="MBB3188405.1"/>
    </source>
</evidence>
<dbReference type="GO" id="GO:0005524">
    <property type="term" value="F:ATP binding"/>
    <property type="evidence" value="ECO:0007669"/>
    <property type="project" value="InterPro"/>
</dbReference>
<evidence type="ECO:0000259" key="1">
    <source>
        <dbReference type="Pfam" id="PF01637"/>
    </source>
</evidence>
<dbReference type="PANTHER" id="PTHR34301">
    <property type="entry name" value="DNA-BINDING PROTEIN-RELATED"/>
    <property type="match status" value="1"/>
</dbReference>
<dbReference type="SUPFAM" id="SSF52540">
    <property type="entry name" value="P-loop containing nucleoside triphosphate hydrolases"/>
    <property type="match status" value="1"/>
</dbReference>
<dbReference type="GO" id="GO:0003677">
    <property type="term" value="F:DNA binding"/>
    <property type="evidence" value="ECO:0007669"/>
    <property type="project" value="UniProtKB-KW"/>
</dbReference>
<proteinExistence type="predicted"/>
<dbReference type="InterPro" id="IPR011579">
    <property type="entry name" value="ATPase_dom"/>
</dbReference>
<dbReference type="Proteomes" id="UP000544222">
    <property type="component" value="Unassembled WGS sequence"/>
</dbReference>
<dbReference type="PANTHER" id="PTHR34301:SF8">
    <property type="entry name" value="ATPASE DOMAIN-CONTAINING PROTEIN"/>
    <property type="match status" value="1"/>
</dbReference>